<keyword evidence="3 5" id="KW-0493">Microtubule</keyword>
<dbReference type="Pfam" id="PF17681">
    <property type="entry name" value="GCP_N_terminal"/>
    <property type="match status" value="1"/>
</dbReference>
<dbReference type="PANTHER" id="PTHR19302:SF33">
    <property type="entry name" value="GAMMA-TUBULIN COMPLEX COMPONENT 5"/>
    <property type="match status" value="1"/>
</dbReference>
<name>A0A7H4LCA9_WHEAT</name>
<evidence type="ECO:0000256" key="3">
    <source>
        <dbReference type="ARBA" id="ARBA00022701"/>
    </source>
</evidence>
<protein>
    <recommendedName>
        <fullName evidence="5">Gamma-tubulin complex component</fullName>
    </recommendedName>
</protein>
<evidence type="ECO:0000256" key="1">
    <source>
        <dbReference type="ARBA" id="ARBA00010337"/>
    </source>
</evidence>
<dbReference type="Proteomes" id="UP000280104">
    <property type="component" value="Chromosome II"/>
</dbReference>
<gene>
    <name evidence="9" type="ORF">CAMPLR22A2D_LOCUS842</name>
</gene>
<dbReference type="InterPro" id="IPR042241">
    <property type="entry name" value="GCP_C_sf"/>
</dbReference>
<comment type="subcellular location">
    <subcellularLocation>
        <location evidence="5">Cytoplasm</location>
        <location evidence="5">Cytoskeleton</location>
        <location evidence="5">Microtubule organizing center</location>
    </subcellularLocation>
</comment>
<dbReference type="InterPro" id="IPR040457">
    <property type="entry name" value="GCP_C"/>
</dbReference>
<dbReference type="Gene3D" id="1.20.120.1900">
    <property type="entry name" value="Gamma-tubulin complex, C-terminal domain"/>
    <property type="match status" value="1"/>
</dbReference>
<proteinExistence type="inferred from homology"/>
<dbReference type="GO" id="GO:0007020">
    <property type="term" value="P:microtubule nucleation"/>
    <property type="evidence" value="ECO:0007669"/>
    <property type="project" value="InterPro"/>
</dbReference>
<sequence>MLPASMVLPQQPAGYLETPATESFIQKLQLSVSKGLPHSAPAPASRTDEHELVKSVFQVLQGFDTPLLYWDKNVPAYCEKPGTYVSHLSRASLGSVLKPFLFAATCLKRVELFVGKVRSCGHGTPTLSVFASAVDSWLMRLWEATLKEEEKSFVSVDRTVTLLALTDSMSSLCSGAEHLYQVVHGAVPDSFWGSGANIASSEVAVHVVNHIFKKLNEVCLVEDGEGEPYHMLLVIFAGTLLPYLQCLDSWLYDGILDDPYEEMFFYANNAVTIDQPAFWEMSYMLRVRGSRSDNSSTLTDSESIRTKESSKQEPSNAGACLKTSNQGYVDILCPVFLKDISRAIVSAGKSFQLVQHAQSTHHNRTNDGTNGFDVDQCFNHSSRQNWPGVLSSDIQNVHLRCEDALTKSAGQFGHDAREMGLLTLSEIFLICLSGLLENGDHVSEYLRRLRAGGAPDIQAFLEYKRDAQGMEEACAENCSEKTWLKLLRDAISGTKYDGMEKNLSEDAVTRDPIFVHGYLQDVSSNAVETPFSPCCYENPAITACGDVLRRNPNSWSDLNISTRFALPPLNDDNMRRTIFGDRQSAGTSTCGDTQPTPSFPRLDGTDFKFGFRLMIWNMFAKRMIEGPSRNFMHFRLFFLVQMENAPLSGILPLQKDSTLASRVLKFIQSMSLKDPLHPVGIIQECLSKCIKKQVDHTGKQILCKLMGEWRLMDELLVLRSIYLLGSGDMLQQFLITIFYKLDKGNSWDDDFELNTLLQESIRYSADKVLLTAPDSLVVSLAKHDTRYDEESAPTSRKGRAQGFGIDALDALNFTYKVSWPLDLIANAEALKKYNKVMGFLLKVKRAKFVLDETRKWMWKGRGSTAHNFKQHLIVGQKLLHFVDAFHQYVMDRVYHSAWTKFCDGMASATTLDEVMEVHEAYLSSIQRQCFVASDKLWALIASRVKTILGLALDFHNVEQTLGTGGTAASVRARCEMELDGIEKQFDECVVFLLRILSFKLNVGHFPHLADLVTRINYNHYYMSDTGSFTAIPGPRPRQ</sequence>
<evidence type="ECO:0000313" key="10">
    <source>
        <dbReference type="Proteomes" id="UP000280104"/>
    </source>
</evidence>
<dbReference type="GO" id="GO:0043015">
    <property type="term" value="F:gamma-tubulin binding"/>
    <property type="evidence" value="ECO:0007669"/>
    <property type="project" value="InterPro"/>
</dbReference>
<dbReference type="InterPro" id="IPR007259">
    <property type="entry name" value="GCP"/>
</dbReference>
<evidence type="ECO:0000259" key="7">
    <source>
        <dbReference type="Pfam" id="PF04130"/>
    </source>
</evidence>
<comment type="function">
    <text evidence="5">Component of the gamma-tubulin ring complex (gTuRC) which mediates microtubule nucleation.</text>
</comment>
<feature type="region of interest" description="Disordered" evidence="6">
    <location>
        <begin position="291"/>
        <end position="318"/>
    </location>
</feature>
<dbReference type="EMBL" id="LS480641">
    <property type="protein sequence ID" value="SPT16247.1"/>
    <property type="molecule type" value="Genomic_DNA"/>
</dbReference>
<evidence type="ECO:0000259" key="8">
    <source>
        <dbReference type="Pfam" id="PF17681"/>
    </source>
</evidence>
<evidence type="ECO:0000256" key="6">
    <source>
        <dbReference type="SAM" id="MobiDB-lite"/>
    </source>
</evidence>
<feature type="compositionally biased region" description="Polar residues" evidence="6">
    <location>
        <begin position="292"/>
        <end position="301"/>
    </location>
</feature>
<evidence type="ECO:0000256" key="5">
    <source>
        <dbReference type="RuleBase" id="RU363050"/>
    </source>
</evidence>
<comment type="similarity">
    <text evidence="1 5">Belongs to the TUBGCP family.</text>
</comment>
<dbReference type="GO" id="GO:0000922">
    <property type="term" value="C:spindle pole"/>
    <property type="evidence" value="ECO:0007669"/>
    <property type="project" value="InterPro"/>
</dbReference>
<organism evidence="9 10">
    <name type="scientific">Triticum aestivum</name>
    <name type="common">Wheat</name>
    <dbReference type="NCBI Taxonomy" id="4565"/>
    <lineage>
        <taxon>Eukaryota</taxon>
        <taxon>Viridiplantae</taxon>
        <taxon>Streptophyta</taxon>
        <taxon>Embryophyta</taxon>
        <taxon>Tracheophyta</taxon>
        <taxon>Spermatophyta</taxon>
        <taxon>Magnoliopsida</taxon>
        <taxon>Liliopsida</taxon>
        <taxon>Poales</taxon>
        <taxon>Poaceae</taxon>
        <taxon>BOP clade</taxon>
        <taxon>Pooideae</taxon>
        <taxon>Triticodae</taxon>
        <taxon>Triticeae</taxon>
        <taxon>Triticinae</taxon>
        <taxon>Triticum</taxon>
    </lineage>
</organism>
<dbReference type="FunFam" id="1.20.120.1900:FF:000008">
    <property type="entry name" value="Gamma-tubulin complex component"/>
    <property type="match status" value="1"/>
</dbReference>
<keyword evidence="2 5" id="KW-0963">Cytoplasm</keyword>
<accession>A0A7H4LCA9</accession>
<feature type="domain" description="Gamma tubulin complex component protein N-terminal" evidence="8">
    <location>
        <begin position="54"/>
        <end position="359"/>
    </location>
</feature>
<evidence type="ECO:0000313" key="9">
    <source>
        <dbReference type="EMBL" id="SPT16247.1"/>
    </source>
</evidence>
<feature type="domain" description="Gamma tubulin complex component C-terminal" evidence="7">
    <location>
        <begin position="711"/>
        <end position="1021"/>
    </location>
</feature>
<feature type="compositionally biased region" description="Basic and acidic residues" evidence="6">
    <location>
        <begin position="302"/>
        <end position="311"/>
    </location>
</feature>
<dbReference type="AlphaFoldDB" id="A0A7H4LCA9"/>
<dbReference type="PANTHER" id="PTHR19302">
    <property type="entry name" value="GAMMA TUBULIN COMPLEX PROTEIN"/>
    <property type="match status" value="1"/>
</dbReference>
<dbReference type="Pfam" id="PF04130">
    <property type="entry name" value="GCP_C_terminal"/>
    <property type="match status" value="1"/>
</dbReference>
<evidence type="ECO:0000256" key="2">
    <source>
        <dbReference type="ARBA" id="ARBA00022490"/>
    </source>
</evidence>
<dbReference type="GO" id="GO:0005874">
    <property type="term" value="C:microtubule"/>
    <property type="evidence" value="ECO:0007669"/>
    <property type="project" value="UniProtKB-KW"/>
</dbReference>
<dbReference type="InterPro" id="IPR041470">
    <property type="entry name" value="GCP_N"/>
</dbReference>
<reference evidence="9 10" key="1">
    <citation type="submission" date="2018-05" db="EMBL/GenBank/DDBJ databases">
        <authorList>
            <person name="Thind KAUR A."/>
        </authorList>
    </citation>
    <scope>NUCLEOTIDE SEQUENCE [LARGE SCALE GENOMIC DNA]</scope>
</reference>
<dbReference type="GO" id="GO:0005815">
    <property type="term" value="C:microtubule organizing center"/>
    <property type="evidence" value="ECO:0007669"/>
    <property type="project" value="UniProtKB-SubCell"/>
</dbReference>
<keyword evidence="4 5" id="KW-0206">Cytoskeleton</keyword>
<evidence type="ECO:0000256" key="4">
    <source>
        <dbReference type="ARBA" id="ARBA00023212"/>
    </source>
</evidence>